<feature type="region of interest" description="Disordered" evidence="1">
    <location>
        <begin position="80"/>
        <end position="125"/>
    </location>
</feature>
<keyword evidence="3" id="KW-1185">Reference proteome</keyword>
<comment type="caution">
    <text evidence="2">The sequence shown here is derived from an EMBL/GenBank/DDBJ whole genome shotgun (WGS) entry which is preliminary data.</text>
</comment>
<evidence type="ECO:0000256" key="1">
    <source>
        <dbReference type="SAM" id="MobiDB-lite"/>
    </source>
</evidence>
<dbReference type="EMBL" id="MU129149">
    <property type="protein sequence ID" value="KAF9505492.1"/>
    <property type="molecule type" value="Genomic_DNA"/>
</dbReference>
<feature type="compositionally biased region" description="Basic residues" evidence="1">
    <location>
        <begin position="20"/>
        <end position="29"/>
    </location>
</feature>
<feature type="compositionally biased region" description="Basic and acidic residues" evidence="1">
    <location>
        <begin position="46"/>
        <end position="66"/>
    </location>
</feature>
<gene>
    <name evidence="2" type="ORF">BS47DRAFT_1368023</name>
</gene>
<feature type="compositionally biased region" description="Polar residues" evidence="1">
    <location>
        <begin position="116"/>
        <end position="125"/>
    </location>
</feature>
<proteinExistence type="predicted"/>
<evidence type="ECO:0000313" key="2">
    <source>
        <dbReference type="EMBL" id="KAF9505492.1"/>
    </source>
</evidence>
<dbReference type="Proteomes" id="UP000886523">
    <property type="component" value="Unassembled WGS sequence"/>
</dbReference>
<dbReference type="AlphaFoldDB" id="A0A9P6DL14"/>
<protein>
    <submittedName>
        <fullName evidence="2">Uncharacterized protein</fullName>
    </submittedName>
</protein>
<name>A0A9P6DL14_9AGAM</name>
<reference evidence="2" key="1">
    <citation type="journal article" date="2020" name="Nat. Commun.">
        <title>Large-scale genome sequencing of mycorrhizal fungi provides insights into the early evolution of symbiotic traits.</title>
        <authorList>
            <person name="Miyauchi S."/>
            <person name="Kiss E."/>
            <person name="Kuo A."/>
            <person name="Drula E."/>
            <person name="Kohler A."/>
            <person name="Sanchez-Garcia M."/>
            <person name="Morin E."/>
            <person name="Andreopoulos B."/>
            <person name="Barry K.W."/>
            <person name="Bonito G."/>
            <person name="Buee M."/>
            <person name="Carver A."/>
            <person name="Chen C."/>
            <person name="Cichocki N."/>
            <person name="Clum A."/>
            <person name="Culley D."/>
            <person name="Crous P.W."/>
            <person name="Fauchery L."/>
            <person name="Girlanda M."/>
            <person name="Hayes R.D."/>
            <person name="Keri Z."/>
            <person name="LaButti K."/>
            <person name="Lipzen A."/>
            <person name="Lombard V."/>
            <person name="Magnuson J."/>
            <person name="Maillard F."/>
            <person name="Murat C."/>
            <person name="Nolan M."/>
            <person name="Ohm R.A."/>
            <person name="Pangilinan J."/>
            <person name="Pereira M.F."/>
            <person name="Perotto S."/>
            <person name="Peter M."/>
            <person name="Pfister S."/>
            <person name="Riley R."/>
            <person name="Sitrit Y."/>
            <person name="Stielow J.B."/>
            <person name="Szollosi G."/>
            <person name="Zifcakova L."/>
            <person name="Stursova M."/>
            <person name="Spatafora J.W."/>
            <person name="Tedersoo L."/>
            <person name="Vaario L.M."/>
            <person name="Yamada A."/>
            <person name="Yan M."/>
            <person name="Wang P."/>
            <person name="Xu J."/>
            <person name="Bruns T."/>
            <person name="Baldrian P."/>
            <person name="Vilgalys R."/>
            <person name="Dunand C."/>
            <person name="Henrissat B."/>
            <person name="Grigoriev I.V."/>
            <person name="Hibbett D."/>
            <person name="Nagy L.G."/>
            <person name="Martin F.M."/>
        </authorList>
    </citation>
    <scope>NUCLEOTIDE SEQUENCE</scope>
    <source>
        <strain evidence="2">UP504</strain>
    </source>
</reference>
<evidence type="ECO:0000313" key="3">
    <source>
        <dbReference type="Proteomes" id="UP000886523"/>
    </source>
</evidence>
<feature type="compositionally biased region" description="Polar residues" evidence="1">
    <location>
        <begin position="83"/>
        <end position="100"/>
    </location>
</feature>
<accession>A0A9P6DL14</accession>
<feature type="compositionally biased region" description="Basic and acidic residues" evidence="1">
    <location>
        <begin position="101"/>
        <end position="114"/>
    </location>
</feature>
<organism evidence="2 3">
    <name type="scientific">Hydnum rufescens UP504</name>
    <dbReference type="NCBI Taxonomy" id="1448309"/>
    <lineage>
        <taxon>Eukaryota</taxon>
        <taxon>Fungi</taxon>
        <taxon>Dikarya</taxon>
        <taxon>Basidiomycota</taxon>
        <taxon>Agaricomycotina</taxon>
        <taxon>Agaricomycetes</taxon>
        <taxon>Cantharellales</taxon>
        <taxon>Hydnaceae</taxon>
        <taxon>Hydnum</taxon>
    </lineage>
</organism>
<feature type="region of interest" description="Disordered" evidence="1">
    <location>
        <begin position="1"/>
        <end position="68"/>
    </location>
</feature>
<sequence>MTTTTRPPPTEAGVWLIRPKQTRPAHKRSPLANEEMNHTPATCGCRDPELTNVPHEEMNPRRDEPPTRFGSVCLVILRLSGTHDPTQANTRRTATDTPNETLRRSSDLNRDPRNKTPAQVMTSPPVQNQVHDQGAKEYHTPAWLGCGTFRIQMKTHGRPPPER</sequence>
<feature type="compositionally biased region" description="Pro residues" evidence="1">
    <location>
        <begin position="1"/>
        <end position="10"/>
    </location>
</feature>